<name>A0A7W8AP82_9HYPH</name>
<accession>A0A7W8AP82</accession>
<dbReference type="AlphaFoldDB" id="A0A7W8AP82"/>
<evidence type="ECO:0000313" key="2">
    <source>
        <dbReference type="Proteomes" id="UP000531231"/>
    </source>
</evidence>
<organism evidence="1 2">
    <name type="scientific">Pseudochrobactrum saccharolyticum</name>
    <dbReference type="NCBI Taxonomy" id="354352"/>
    <lineage>
        <taxon>Bacteria</taxon>
        <taxon>Pseudomonadati</taxon>
        <taxon>Pseudomonadota</taxon>
        <taxon>Alphaproteobacteria</taxon>
        <taxon>Hyphomicrobiales</taxon>
        <taxon>Brucellaceae</taxon>
        <taxon>Pseudochrobactrum</taxon>
    </lineage>
</organism>
<dbReference type="RefSeq" id="WP_151157900.1">
    <property type="nucleotide sequence ID" value="NZ_JACHIL010000007.1"/>
</dbReference>
<sequence>MIVYKRNNDALKHEASTVSKVHSQVCKATLTDVDSIEAQELMQFLNEQYKRGITDHKRLLDRSLTRMNTDSSYKMNSQR</sequence>
<dbReference type="EMBL" id="JACHIL010000007">
    <property type="protein sequence ID" value="MBB5092801.1"/>
    <property type="molecule type" value="Genomic_DNA"/>
</dbReference>
<reference evidence="1 2" key="1">
    <citation type="submission" date="2020-08" db="EMBL/GenBank/DDBJ databases">
        <title>Genomic Encyclopedia of Type Strains, Phase IV (KMG-IV): sequencing the most valuable type-strain genomes for metagenomic binning, comparative biology and taxonomic classification.</title>
        <authorList>
            <person name="Goeker M."/>
        </authorList>
    </citation>
    <scope>NUCLEOTIDE SEQUENCE [LARGE SCALE GENOMIC DNA]</scope>
    <source>
        <strain evidence="1 2">DSM 25620</strain>
    </source>
</reference>
<protein>
    <submittedName>
        <fullName evidence="1">Uncharacterized protein</fullName>
    </submittedName>
</protein>
<dbReference type="Proteomes" id="UP000531231">
    <property type="component" value="Unassembled WGS sequence"/>
</dbReference>
<comment type="caution">
    <text evidence="1">The sequence shown here is derived from an EMBL/GenBank/DDBJ whole genome shotgun (WGS) entry which is preliminary data.</text>
</comment>
<evidence type="ECO:0000313" key="1">
    <source>
        <dbReference type="EMBL" id="MBB5092801.1"/>
    </source>
</evidence>
<gene>
    <name evidence="1" type="ORF">HNQ68_003364</name>
</gene>
<keyword evidence="2" id="KW-1185">Reference proteome</keyword>
<proteinExistence type="predicted"/>